<comment type="caution">
    <text evidence="9">The sequence shown here is derived from an EMBL/GenBank/DDBJ whole genome shotgun (WGS) entry which is preliminary data.</text>
</comment>
<keyword evidence="6" id="KW-0472">Membrane</keyword>
<keyword evidence="4" id="KW-0812">Transmembrane</keyword>
<gene>
    <name evidence="9" type="ORF">Q31b_54890</name>
</gene>
<evidence type="ECO:0000256" key="7">
    <source>
        <dbReference type="ARBA" id="ARBA00023237"/>
    </source>
</evidence>
<evidence type="ECO:0000313" key="10">
    <source>
        <dbReference type="Proteomes" id="UP000315471"/>
    </source>
</evidence>
<dbReference type="GO" id="GO:0009279">
    <property type="term" value="C:cell outer membrane"/>
    <property type="evidence" value="ECO:0007669"/>
    <property type="project" value="UniProtKB-SubCell"/>
</dbReference>
<evidence type="ECO:0000256" key="3">
    <source>
        <dbReference type="ARBA" id="ARBA00022452"/>
    </source>
</evidence>
<keyword evidence="5 8" id="KW-0732">Signal</keyword>
<dbReference type="SUPFAM" id="SSF56935">
    <property type="entry name" value="Porins"/>
    <property type="match status" value="1"/>
</dbReference>
<dbReference type="InterPro" id="IPR005017">
    <property type="entry name" value="OMPP1/FadL/TodX"/>
</dbReference>
<keyword evidence="10" id="KW-1185">Reference proteome</keyword>
<dbReference type="Proteomes" id="UP000315471">
    <property type="component" value="Unassembled WGS sequence"/>
</dbReference>
<protein>
    <submittedName>
        <fullName evidence="9">Outer membrane protein transport protein (OMPP1/FadL/TodX)</fullName>
    </submittedName>
</protein>
<accession>A0A5C6DEB1</accession>
<evidence type="ECO:0000256" key="2">
    <source>
        <dbReference type="ARBA" id="ARBA00008163"/>
    </source>
</evidence>
<evidence type="ECO:0000256" key="5">
    <source>
        <dbReference type="ARBA" id="ARBA00022729"/>
    </source>
</evidence>
<dbReference type="EMBL" id="SJPY01000011">
    <property type="protein sequence ID" value="TWU34535.1"/>
    <property type="molecule type" value="Genomic_DNA"/>
</dbReference>
<sequence precursor="true">MKILRVALILFAASAFAFEANAQTFGIELHNTMMPASGGMAGASLSRPQDLQSAIYGNPATLTQFRGTQFSFGAGWAEPTINIDQSTSLPLVGVDPYAAKSGTPGSAIPNIGVTQDMRVFDLPVTIGLGLLTNAGLGAEYRGVPASNGTSSQYLALDVVAGAGVDLTDRLSVGAAMTVGTSFLDGPFVDLTGMTAAFALRGTIGANYDLGHNTSLGAYWQTKKSFNFEDAVLYNGGTAQDLAFDHPENFGIGVANSSLLDGRLLLAMDIVYKHHSNADFLKEIYNNQWVYQFGAQYAVSPRLRLRAGYAYNENPMRQDPSVTSIGGVDLPDGIPALRYVQGQFAAISQHRITGGVGIRDMLPGVDVDLFAGGMFENTDQFADTISSLESYWVGGAITWRFRRGSGQCLPIPCEWN</sequence>
<keyword evidence="7" id="KW-0998">Cell outer membrane</keyword>
<organism evidence="9 10">
    <name type="scientific">Novipirellula aureliae</name>
    <dbReference type="NCBI Taxonomy" id="2527966"/>
    <lineage>
        <taxon>Bacteria</taxon>
        <taxon>Pseudomonadati</taxon>
        <taxon>Planctomycetota</taxon>
        <taxon>Planctomycetia</taxon>
        <taxon>Pirellulales</taxon>
        <taxon>Pirellulaceae</taxon>
        <taxon>Novipirellula</taxon>
    </lineage>
</organism>
<dbReference type="GO" id="GO:0015483">
    <property type="term" value="F:long-chain fatty acid transporting porin activity"/>
    <property type="evidence" value="ECO:0007669"/>
    <property type="project" value="TreeGrafter"/>
</dbReference>
<dbReference type="PANTHER" id="PTHR35093:SF8">
    <property type="entry name" value="OUTER MEMBRANE PROTEIN NMB0088-RELATED"/>
    <property type="match status" value="1"/>
</dbReference>
<dbReference type="Pfam" id="PF03349">
    <property type="entry name" value="Toluene_X"/>
    <property type="match status" value="1"/>
</dbReference>
<keyword evidence="3" id="KW-1134">Transmembrane beta strand</keyword>
<evidence type="ECO:0000256" key="4">
    <source>
        <dbReference type="ARBA" id="ARBA00022692"/>
    </source>
</evidence>
<comment type="similarity">
    <text evidence="2">Belongs to the OmpP1/FadL family.</text>
</comment>
<dbReference type="PANTHER" id="PTHR35093">
    <property type="entry name" value="OUTER MEMBRANE PROTEIN NMB0088-RELATED"/>
    <property type="match status" value="1"/>
</dbReference>
<feature type="signal peptide" evidence="8">
    <location>
        <begin position="1"/>
        <end position="22"/>
    </location>
</feature>
<dbReference type="Gene3D" id="2.40.160.60">
    <property type="entry name" value="Outer membrane protein transport protein (OMPP1/FadL/TodX)"/>
    <property type="match status" value="1"/>
</dbReference>
<reference evidence="9 10" key="1">
    <citation type="submission" date="2019-02" db="EMBL/GenBank/DDBJ databases">
        <title>Deep-cultivation of Planctomycetes and their phenomic and genomic characterization uncovers novel biology.</title>
        <authorList>
            <person name="Wiegand S."/>
            <person name="Jogler M."/>
            <person name="Boedeker C."/>
            <person name="Pinto D."/>
            <person name="Vollmers J."/>
            <person name="Rivas-Marin E."/>
            <person name="Kohn T."/>
            <person name="Peeters S.H."/>
            <person name="Heuer A."/>
            <person name="Rast P."/>
            <person name="Oberbeckmann S."/>
            <person name="Bunk B."/>
            <person name="Jeske O."/>
            <person name="Meyerdierks A."/>
            <person name="Storesund J.E."/>
            <person name="Kallscheuer N."/>
            <person name="Luecker S."/>
            <person name="Lage O.M."/>
            <person name="Pohl T."/>
            <person name="Merkel B.J."/>
            <person name="Hornburger P."/>
            <person name="Mueller R.-W."/>
            <person name="Bruemmer F."/>
            <person name="Labrenz M."/>
            <person name="Spormann A.M."/>
            <person name="Op Den Camp H."/>
            <person name="Overmann J."/>
            <person name="Amann R."/>
            <person name="Jetten M.S.M."/>
            <person name="Mascher T."/>
            <person name="Medema M.H."/>
            <person name="Devos D.P."/>
            <person name="Kaster A.-K."/>
            <person name="Ovreas L."/>
            <person name="Rohde M."/>
            <person name="Galperin M.Y."/>
            <person name="Jogler C."/>
        </authorList>
    </citation>
    <scope>NUCLEOTIDE SEQUENCE [LARGE SCALE GENOMIC DNA]</scope>
    <source>
        <strain evidence="9 10">Q31b</strain>
    </source>
</reference>
<evidence type="ECO:0000256" key="6">
    <source>
        <dbReference type="ARBA" id="ARBA00023136"/>
    </source>
</evidence>
<dbReference type="RefSeq" id="WP_197172378.1">
    <property type="nucleotide sequence ID" value="NZ_SJPY01000011.1"/>
</dbReference>
<name>A0A5C6DEB1_9BACT</name>
<proteinExistence type="inferred from homology"/>
<evidence type="ECO:0000256" key="1">
    <source>
        <dbReference type="ARBA" id="ARBA00004571"/>
    </source>
</evidence>
<evidence type="ECO:0000313" key="9">
    <source>
        <dbReference type="EMBL" id="TWU34535.1"/>
    </source>
</evidence>
<dbReference type="AlphaFoldDB" id="A0A5C6DEB1"/>
<feature type="chain" id="PRO_5022769716" evidence="8">
    <location>
        <begin position="23"/>
        <end position="415"/>
    </location>
</feature>
<comment type="subcellular location">
    <subcellularLocation>
        <location evidence="1">Cell outer membrane</location>
        <topology evidence="1">Multi-pass membrane protein</topology>
    </subcellularLocation>
</comment>
<evidence type="ECO:0000256" key="8">
    <source>
        <dbReference type="SAM" id="SignalP"/>
    </source>
</evidence>